<reference evidence="2 3" key="1">
    <citation type="submission" date="2014-11" db="EMBL/GenBank/DDBJ databases">
        <authorList>
            <person name="Zhu J."/>
            <person name="Qi W."/>
            <person name="Song R."/>
        </authorList>
    </citation>
    <scope>NUCLEOTIDE SEQUENCE [LARGE SCALE GENOMIC DNA]</scope>
</reference>
<evidence type="ECO:0000256" key="1">
    <source>
        <dbReference type="SAM" id="MobiDB-lite"/>
    </source>
</evidence>
<dbReference type="AlphaFoldDB" id="A0A0G4E9S4"/>
<accession>A0A0G4E9S4</accession>
<feature type="compositionally biased region" description="Acidic residues" evidence="1">
    <location>
        <begin position="322"/>
        <end position="351"/>
    </location>
</feature>
<name>A0A0G4E9S4_VITBC</name>
<feature type="compositionally biased region" description="Gly residues" evidence="1">
    <location>
        <begin position="356"/>
        <end position="378"/>
    </location>
</feature>
<evidence type="ECO:0000313" key="3">
    <source>
        <dbReference type="Proteomes" id="UP000041254"/>
    </source>
</evidence>
<organism evidence="2 3">
    <name type="scientific">Vitrella brassicaformis (strain CCMP3155)</name>
    <dbReference type="NCBI Taxonomy" id="1169540"/>
    <lineage>
        <taxon>Eukaryota</taxon>
        <taxon>Sar</taxon>
        <taxon>Alveolata</taxon>
        <taxon>Colpodellida</taxon>
        <taxon>Vitrellaceae</taxon>
        <taxon>Vitrella</taxon>
    </lineage>
</organism>
<dbReference type="PhylomeDB" id="A0A0G4E9S4"/>
<dbReference type="EMBL" id="CDMY01000055">
    <property type="protein sequence ID" value="CEL92189.1"/>
    <property type="molecule type" value="Genomic_DNA"/>
</dbReference>
<proteinExistence type="predicted"/>
<gene>
    <name evidence="2" type="ORF">Vbra_10927</name>
</gene>
<feature type="region of interest" description="Disordered" evidence="1">
    <location>
        <begin position="181"/>
        <end position="223"/>
    </location>
</feature>
<evidence type="ECO:0000313" key="2">
    <source>
        <dbReference type="EMBL" id="CEL92189.1"/>
    </source>
</evidence>
<protein>
    <submittedName>
        <fullName evidence="2">Uncharacterized protein</fullName>
    </submittedName>
</protein>
<sequence>MAAATHHDVMSMSDEGGAPPKRPRTQGGEEMTPSDSKSSIAEGMAQLEERIASLHSHIQQATREAADVQELFNKTVAAQTPFLAQKWPGVLSALSSAVEGLRGIGEGVKGTCRPIGWAKPPPPRHLGDDLSADVWRGVIHPMLSVSEAVCSARPTSKAHGSQLVDEAFMLKRIDQDLNKDSLTGLVDVERPTPPTGTPTAADTDPPGGPPTHPQPDSDAATPADRSRRFRYLSASAYALERGGAVLQQMADFIHLSHKYKLTKELPLRLSADGMADDLANKTALDELPLALAVYKTFGHLLTYKPEGSDEETSLALERVEGGDDGDQSESGQDSEDGMDEGGNEEQDDDIDQQGQENGGGDVSAGEGPGGSQQGGQPGGVRRQRYRIGEEDFTTVHLADLPPTHPYRSTYDVDDPVVRHDDCLYPSFTTFLKATVLMRWYGQEGVEEEELTDAHVGRDDTGYQFLLTAPAIEGYKTVDYIDEHPVHQGYDGRRLIILKGTVATDTIAAYLLVVSGSIRLYTTEAPSDGSTDIDRYPIAVAAARPLLAKYGLEMTVLA</sequence>
<dbReference type="Proteomes" id="UP000041254">
    <property type="component" value="Unassembled WGS sequence"/>
</dbReference>
<dbReference type="InParanoid" id="A0A0G4E9S4"/>
<dbReference type="VEuPathDB" id="CryptoDB:Vbra_10927"/>
<keyword evidence="3" id="KW-1185">Reference proteome</keyword>
<feature type="region of interest" description="Disordered" evidence="1">
    <location>
        <begin position="1"/>
        <end position="48"/>
    </location>
</feature>
<feature type="region of interest" description="Disordered" evidence="1">
    <location>
        <begin position="320"/>
        <end position="381"/>
    </location>
</feature>